<organism evidence="4 5">
    <name type="scientific">Clostridium beijerinckii</name>
    <name type="common">Clostridium MP</name>
    <dbReference type="NCBI Taxonomy" id="1520"/>
    <lineage>
        <taxon>Bacteria</taxon>
        <taxon>Bacillati</taxon>
        <taxon>Bacillota</taxon>
        <taxon>Clostridia</taxon>
        <taxon>Eubacteriales</taxon>
        <taxon>Clostridiaceae</taxon>
        <taxon>Clostridium</taxon>
    </lineage>
</organism>
<comment type="caution">
    <text evidence="4">The sequence shown here is derived from an EMBL/GenBank/DDBJ whole genome shotgun (WGS) entry which is preliminary data.</text>
</comment>
<dbReference type="Gene3D" id="3.90.550.10">
    <property type="entry name" value="Spore Coat Polysaccharide Biosynthesis Protein SpsA, Chain A"/>
    <property type="match status" value="1"/>
</dbReference>
<dbReference type="InterPro" id="IPR025877">
    <property type="entry name" value="MobA-like_NTP_Trfase"/>
</dbReference>
<dbReference type="RefSeq" id="WP_077309164.1">
    <property type="nucleotide sequence ID" value="NZ_CP016090.1"/>
</dbReference>
<keyword evidence="2" id="KW-0548">Nucleotidyltransferase</keyword>
<dbReference type="PANTHER" id="PTHR43584:SF8">
    <property type="entry name" value="N-ACETYLMURAMATE ALPHA-1-PHOSPHATE URIDYLYLTRANSFERASE"/>
    <property type="match status" value="1"/>
</dbReference>
<protein>
    <submittedName>
        <fullName evidence="4">Choline kinase</fullName>
    </submittedName>
</protein>
<accession>A0A9Q5GSD2</accession>
<dbReference type="CDD" id="cd02523">
    <property type="entry name" value="PC_cytidylyltransferase"/>
    <property type="match status" value="1"/>
</dbReference>
<evidence type="ECO:0000256" key="2">
    <source>
        <dbReference type="ARBA" id="ARBA00022695"/>
    </source>
</evidence>
<name>A0A9Q5GSD2_CLOBE</name>
<gene>
    <name evidence="4" type="ORF">DFH45_002809</name>
</gene>
<evidence type="ECO:0000256" key="1">
    <source>
        <dbReference type="ARBA" id="ARBA00022679"/>
    </source>
</evidence>
<dbReference type="InterPro" id="IPR029044">
    <property type="entry name" value="Nucleotide-diphossugar_trans"/>
</dbReference>
<dbReference type="GO" id="GO:0016779">
    <property type="term" value="F:nucleotidyltransferase activity"/>
    <property type="evidence" value="ECO:0007669"/>
    <property type="project" value="UniProtKB-KW"/>
</dbReference>
<reference evidence="4" key="1">
    <citation type="submission" date="2020-05" db="EMBL/GenBank/DDBJ databases">
        <title>Genomic insights into acetone-butanol-ethanol (ABE) fermentation by sequencing solventogenic clostridia strains.</title>
        <authorList>
            <person name="Brown S."/>
        </authorList>
    </citation>
    <scope>NUCLEOTIDE SEQUENCE</scope>
    <source>
        <strain evidence="4">DJ126</strain>
    </source>
</reference>
<dbReference type="PANTHER" id="PTHR43584">
    <property type="entry name" value="NUCLEOTIDYL TRANSFERASE"/>
    <property type="match status" value="1"/>
</dbReference>
<sequence>MKAIVLAAGRGSRLGSLTNDNPKCLTELFGKSLIEWQVKALNEAGINEIAIVRGYKKEKINIKNATYFDNDIWDKTNMVMSLYKADEWLQKYECIISYSDIIYKSEVIDLLKNNYCDISITYNTNWLKLWKARFKDPLLDAESFRIDDKGKLLEIGKRVDSIEEIQGQYMGILKFKPSGWKKVKAYLDSLSEQEQNKMDMTSLLNKLIERDIEICTIPSSGIWLEVDNENDLNLYKNSFNAI</sequence>
<evidence type="ECO:0000259" key="3">
    <source>
        <dbReference type="Pfam" id="PF12804"/>
    </source>
</evidence>
<dbReference type="InterPro" id="IPR050065">
    <property type="entry name" value="GlmU-like"/>
</dbReference>
<feature type="domain" description="MobA-like NTP transferase" evidence="3">
    <location>
        <begin position="3"/>
        <end position="115"/>
    </location>
</feature>
<evidence type="ECO:0000313" key="4">
    <source>
        <dbReference type="EMBL" id="NRV09846.1"/>
    </source>
</evidence>
<proteinExistence type="predicted"/>
<dbReference type="AlphaFoldDB" id="A0A9Q5GSD2"/>
<keyword evidence="4" id="KW-0418">Kinase</keyword>
<dbReference type="Pfam" id="PF12804">
    <property type="entry name" value="NTP_transf_3"/>
    <property type="match status" value="1"/>
</dbReference>
<keyword evidence="1" id="KW-0808">Transferase</keyword>
<evidence type="ECO:0000313" key="5">
    <source>
        <dbReference type="Proteomes" id="UP000821656"/>
    </source>
</evidence>
<dbReference type="SUPFAM" id="SSF53448">
    <property type="entry name" value="Nucleotide-diphospho-sugar transferases"/>
    <property type="match status" value="1"/>
</dbReference>
<dbReference type="Proteomes" id="UP000821656">
    <property type="component" value="Unassembled WGS sequence"/>
</dbReference>
<dbReference type="EMBL" id="JABSXK010000001">
    <property type="protein sequence ID" value="NRV09846.1"/>
    <property type="molecule type" value="Genomic_DNA"/>
</dbReference>
<dbReference type="GO" id="GO:0016301">
    <property type="term" value="F:kinase activity"/>
    <property type="evidence" value="ECO:0007669"/>
    <property type="project" value="UniProtKB-KW"/>
</dbReference>